<comment type="caution">
    <text evidence="2">The sequence shown here is derived from an EMBL/GenBank/DDBJ whole genome shotgun (WGS) entry which is preliminary data.</text>
</comment>
<evidence type="ECO:0008006" key="4">
    <source>
        <dbReference type="Google" id="ProtNLM"/>
    </source>
</evidence>
<dbReference type="GO" id="GO:0009055">
    <property type="term" value="F:electron transfer activity"/>
    <property type="evidence" value="ECO:0007669"/>
    <property type="project" value="InterPro"/>
</dbReference>
<evidence type="ECO:0000313" key="3">
    <source>
        <dbReference type="Proteomes" id="UP000030121"/>
    </source>
</evidence>
<dbReference type="PROSITE" id="PS51257">
    <property type="entry name" value="PROKAR_LIPOPROTEIN"/>
    <property type="match status" value="1"/>
</dbReference>
<dbReference type="STRING" id="1121899.GCA_000430025_01034"/>
<dbReference type="GO" id="GO:0020037">
    <property type="term" value="F:heme binding"/>
    <property type="evidence" value="ECO:0007669"/>
    <property type="project" value="InterPro"/>
</dbReference>
<dbReference type="Gene3D" id="1.10.760.10">
    <property type="entry name" value="Cytochrome c-like domain"/>
    <property type="match status" value="1"/>
</dbReference>
<dbReference type="InterPro" id="IPR036909">
    <property type="entry name" value="Cyt_c-like_dom_sf"/>
</dbReference>
<sequence>MKVKLFGLAIASLLMYSCASKKVAQNTTEAAKTIELTAIQQHGKGLYEQNCAKCHKLFEPSKHNAEEWKVTLGRMQKKAKISDEDTASIYGYLTAGM</sequence>
<dbReference type="AlphaFoldDB" id="A0A0A2MGK5"/>
<proteinExistence type="predicted"/>
<keyword evidence="1" id="KW-0732">Signal</keyword>
<feature type="signal peptide" evidence="1">
    <location>
        <begin position="1"/>
        <end position="24"/>
    </location>
</feature>
<evidence type="ECO:0000313" key="2">
    <source>
        <dbReference type="EMBL" id="KGO90696.1"/>
    </source>
</evidence>
<keyword evidence="3" id="KW-1185">Reference proteome</keyword>
<dbReference type="EMBL" id="JRLW01000001">
    <property type="protein sequence ID" value="KGO90696.1"/>
    <property type="molecule type" value="Genomic_DNA"/>
</dbReference>
<dbReference type="RefSeq" id="WP_026979794.1">
    <property type="nucleotide sequence ID" value="NZ_AUCZ01000004.1"/>
</dbReference>
<protein>
    <recommendedName>
        <fullName evidence="4">Cytochrome C</fullName>
    </recommendedName>
</protein>
<gene>
    <name evidence="2" type="ORF">Q764_00810</name>
</gene>
<evidence type="ECO:0000256" key="1">
    <source>
        <dbReference type="SAM" id="SignalP"/>
    </source>
</evidence>
<accession>A0A0A2MGK5</accession>
<dbReference type="Proteomes" id="UP000030121">
    <property type="component" value="Unassembled WGS sequence"/>
</dbReference>
<name>A0A0A2MGK5_9FLAO</name>
<dbReference type="SUPFAM" id="SSF46626">
    <property type="entry name" value="Cytochrome c"/>
    <property type="match status" value="1"/>
</dbReference>
<organism evidence="2 3">
    <name type="scientific">Flavobacterium suncheonense GH29-5 = DSM 17707</name>
    <dbReference type="NCBI Taxonomy" id="1121899"/>
    <lineage>
        <taxon>Bacteria</taxon>
        <taxon>Pseudomonadati</taxon>
        <taxon>Bacteroidota</taxon>
        <taxon>Flavobacteriia</taxon>
        <taxon>Flavobacteriales</taxon>
        <taxon>Flavobacteriaceae</taxon>
        <taxon>Flavobacterium</taxon>
    </lineage>
</organism>
<dbReference type="eggNOG" id="COG2010">
    <property type="taxonomic scope" value="Bacteria"/>
</dbReference>
<feature type="chain" id="PRO_5002003317" description="Cytochrome C" evidence="1">
    <location>
        <begin position="25"/>
        <end position="97"/>
    </location>
</feature>
<dbReference type="OrthoDB" id="679921at2"/>
<reference evidence="2 3" key="1">
    <citation type="submission" date="2013-09" db="EMBL/GenBank/DDBJ databases">
        <authorList>
            <person name="Zeng Z."/>
            <person name="Chen C."/>
        </authorList>
    </citation>
    <scope>NUCLEOTIDE SEQUENCE [LARGE SCALE GENOMIC DNA]</scope>
    <source>
        <strain evidence="2 3">GH29-5</strain>
    </source>
</reference>